<dbReference type="InterPro" id="IPR009241">
    <property type="entry name" value="HigB-like"/>
</dbReference>
<name>A0A0R1K6H1_9LACO</name>
<dbReference type="eggNOG" id="COG4679">
    <property type="taxonomic scope" value="Bacteria"/>
</dbReference>
<dbReference type="EMBL" id="AZDZ01000019">
    <property type="protein sequence ID" value="KRK78891.1"/>
    <property type="molecule type" value="Genomic_DNA"/>
</dbReference>
<evidence type="ECO:0000313" key="1">
    <source>
        <dbReference type="EMBL" id="KRK78891.1"/>
    </source>
</evidence>
<evidence type="ECO:0008006" key="3">
    <source>
        <dbReference type="Google" id="ProtNLM"/>
    </source>
</evidence>
<organism evidence="1 2">
    <name type="scientific">Companilactobacillus nodensis DSM 19682 = JCM 14932 = NBRC 107160</name>
    <dbReference type="NCBI Taxonomy" id="1423775"/>
    <lineage>
        <taxon>Bacteria</taxon>
        <taxon>Bacillati</taxon>
        <taxon>Bacillota</taxon>
        <taxon>Bacilli</taxon>
        <taxon>Lactobacillales</taxon>
        <taxon>Lactobacillaceae</taxon>
        <taxon>Companilactobacillus</taxon>
    </lineage>
</organism>
<accession>A0A0R1K6H1</accession>
<keyword evidence="2" id="KW-1185">Reference proteome</keyword>
<dbReference type="STRING" id="1423775.FD03_GL001250"/>
<comment type="caution">
    <text evidence="1">The sequence shown here is derived from an EMBL/GenBank/DDBJ whole genome shotgun (WGS) entry which is preliminary data.</text>
</comment>
<protein>
    <recommendedName>
        <fullName evidence="3">Type II toxin-antitoxin system RelE/ParE family toxin</fullName>
    </recommendedName>
</protein>
<proteinExistence type="predicted"/>
<gene>
    <name evidence="1" type="ORF">FD03_GL001250</name>
</gene>
<dbReference type="Proteomes" id="UP000051248">
    <property type="component" value="Unassembled WGS sequence"/>
</dbReference>
<evidence type="ECO:0000313" key="2">
    <source>
        <dbReference type="Proteomes" id="UP000051248"/>
    </source>
</evidence>
<dbReference type="AlphaFoldDB" id="A0A0R1K6H1"/>
<dbReference type="Pfam" id="PF05973">
    <property type="entry name" value="Gp49"/>
    <property type="match status" value="1"/>
</dbReference>
<dbReference type="PATRIC" id="fig|1423775.4.peg.1280"/>
<sequence>MEFISNLPTDDKKKLIATIKKVEKYGISNSAKMKWVKKLDWNIYEIRSRFASNIQRCLYFHKVNNVYVITHGFTKKTDKTPRREMRHAVDLMKKYEENNND</sequence>
<reference evidence="1 2" key="1">
    <citation type="journal article" date="2015" name="Genome Announc.">
        <title>Expanding the biotechnology potential of lactobacilli through comparative genomics of 213 strains and associated genera.</title>
        <authorList>
            <person name="Sun Z."/>
            <person name="Harris H.M."/>
            <person name="McCann A."/>
            <person name="Guo C."/>
            <person name="Argimon S."/>
            <person name="Zhang W."/>
            <person name="Yang X."/>
            <person name="Jeffery I.B."/>
            <person name="Cooney J.C."/>
            <person name="Kagawa T.F."/>
            <person name="Liu W."/>
            <person name="Song Y."/>
            <person name="Salvetti E."/>
            <person name="Wrobel A."/>
            <person name="Rasinkangas P."/>
            <person name="Parkhill J."/>
            <person name="Rea M.C."/>
            <person name="O'Sullivan O."/>
            <person name="Ritari J."/>
            <person name="Douillard F.P."/>
            <person name="Paul Ross R."/>
            <person name="Yang R."/>
            <person name="Briner A.E."/>
            <person name="Felis G.E."/>
            <person name="de Vos W.M."/>
            <person name="Barrangou R."/>
            <person name="Klaenhammer T.R."/>
            <person name="Caufield P.W."/>
            <person name="Cui Y."/>
            <person name="Zhang H."/>
            <person name="O'Toole P.W."/>
        </authorList>
    </citation>
    <scope>NUCLEOTIDE SEQUENCE [LARGE SCALE GENOMIC DNA]</scope>
    <source>
        <strain evidence="1 2">DSM 19682</strain>
    </source>
</reference>